<sequence length="125" mass="13340">MTLLSAPLLNRHILLVEDDYLIADALAEALRAIGAQVLGPVGNVEDALRSVSRVDGLEAVLLDVNLGGQCTFAVADAVQARRIPLVFVTAYARDLLPPRFSRVPHCLKPIDFDELAGVLAVQIAG</sequence>
<reference evidence="4" key="1">
    <citation type="submission" date="2017-09" db="EMBL/GenBank/DDBJ databases">
        <title>Luteimonas liuhanmingii sp.nov., isolated from the intestinal contents of Tibetan Plateau Pika in Yushu, Qinghai Province, China.</title>
        <authorList>
            <person name="Gui Z."/>
        </authorList>
    </citation>
    <scope>NUCLEOTIDE SEQUENCE [LARGE SCALE GENOMIC DNA]</scope>
    <source>
        <strain evidence="4">100111</strain>
    </source>
</reference>
<evidence type="ECO:0000313" key="4">
    <source>
        <dbReference type="Proteomes" id="UP000218968"/>
    </source>
</evidence>
<feature type="domain" description="Response regulatory" evidence="2">
    <location>
        <begin position="12"/>
        <end position="123"/>
    </location>
</feature>
<dbReference type="Proteomes" id="UP000218968">
    <property type="component" value="Chromosome"/>
</dbReference>
<protein>
    <recommendedName>
        <fullName evidence="2">Response regulatory domain-containing protein</fullName>
    </recommendedName>
</protein>
<dbReference type="OrthoDB" id="582170at2"/>
<dbReference type="InterPro" id="IPR011006">
    <property type="entry name" value="CheY-like_superfamily"/>
</dbReference>
<keyword evidence="1" id="KW-0597">Phosphoprotein</keyword>
<dbReference type="EMBL" id="CP023406">
    <property type="protein sequence ID" value="ATD68635.1"/>
    <property type="molecule type" value="Genomic_DNA"/>
</dbReference>
<evidence type="ECO:0000256" key="1">
    <source>
        <dbReference type="PROSITE-ProRule" id="PRU00169"/>
    </source>
</evidence>
<dbReference type="GO" id="GO:0000160">
    <property type="term" value="P:phosphorelay signal transduction system"/>
    <property type="evidence" value="ECO:0007669"/>
    <property type="project" value="InterPro"/>
</dbReference>
<evidence type="ECO:0000313" key="3">
    <source>
        <dbReference type="EMBL" id="ATD68635.1"/>
    </source>
</evidence>
<accession>A0A290XHL0</accession>
<dbReference type="KEGG" id="lum:CNR27_01875"/>
<name>A0A290XHL0_9GAMM</name>
<feature type="modified residue" description="4-aspartylphosphate" evidence="1">
    <location>
        <position position="63"/>
    </location>
</feature>
<evidence type="ECO:0000259" key="2">
    <source>
        <dbReference type="PROSITE" id="PS50110"/>
    </source>
</evidence>
<dbReference type="SUPFAM" id="SSF52172">
    <property type="entry name" value="CheY-like"/>
    <property type="match status" value="1"/>
</dbReference>
<proteinExistence type="predicted"/>
<gene>
    <name evidence="3" type="ORF">CNR27_01875</name>
</gene>
<dbReference type="Gene3D" id="3.40.50.2300">
    <property type="match status" value="1"/>
</dbReference>
<dbReference type="AlphaFoldDB" id="A0A290XHL0"/>
<dbReference type="SMART" id="SM00448">
    <property type="entry name" value="REC"/>
    <property type="match status" value="1"/>
</dbReference>
<keyword evidence="4" id="KW-1185">Reference proteome</keyword>
<organism evidence="3 4">
    <name type="scientific">Luteimonas chenhongjianii</name>
    <dbReference type="NCBI Taxonomy" id="2006110"/>
    <lineage>
        <taxon>Bacteria</taxon>
        <taxon>Pseudomonadati</taxon>
        <taxon>Pseudomonadota</taxon>
        <taxon>Gammaproteobacteria</taxon>
        <taxon>Lysobacterales</taxon>
        <taxon>Lysobacteraceae</taxon>
        <taxon>Luteimonas</taxon>
    </lineage>
</organism>
<dbReference type="InterPro" id="IPR001789">
    <property type="entry name" value="Sig_transdc_resp-reg_receiver"/>
</dbReference>
<dbReference type="PROSITE" id="PS50110">
    <property type="entry name" value="RESPONSE_REGULATORY"/>
    <property type="match status" value="1"/>
</dbReference>